<reference evidence="2 3" key="1">
    <citation type="journal article" date="2020" name="Microorganisms">
        <title>Osmotic Adaptation and Compatible Solute Biosynthesis of Phototrophic Bacteria as Revealed from Genome Analyses.</title>
        <authorList>
            <person name="Imhoff J.F."/>
            <person name="Rahn T."/>
            <person name="Kunzel S."/>
            <person name="Keller A."/>
            <person name="Neulinger S.C."/>
        </authorList>
    </citation>
    <scope>NUCLEOTIDE SEQUENCE [LARGE SCALE GENOMIC DNA]</scope>
    <source>
        <strain evidence="2 3">DSM 9895</strain>
    </source>
</reference>
<dbReference type="InterPro" id="IPR027417">
    <property type="entry name" value="P-loop_NTPase"/>
</dbReference>
<comment type="caution">
    <text evidence="2">The sequence shown here is derived from an EMBL/GenBank/DDBJ whole genome shotgun (WGS) entry which is preliminary data.</text>
</comment>
<protein>
    <recommendedName>
        <fullName evidence="4">Sulfotransferase</fullName>
    </recommendedName>
</protein>
<name>A0ABS1DEP8_9PROT</name>
<dbReference type="PANTHER" id="PTHR12788">
    <property type="entry name" value="PROTEIN-TYROSINE SULFOTRANSFERASE 2"/>
    <property type="match status" value="1"/>
</dbReference>
<evidence type="ECO:0000256" key="1">
    <source>
        <dbReference type="ARBA" id="ARBA00022679"/>
    </source>
</evidence>
<keyword evidence="1" id="KW-0808">Transferase</keyword>
<keyword evidence="3" id="KW-1185">Reference proteome</keyword>
<evidence type="ECO:0000313" key="2">
    <source>
        <dbReference type="EMBL" id="MBK1668940.1"/>
    </source>
</evidence>
<accession>A0ABS1DEP8</accession>
<dbReference type="SUPFAM" id="SSF52540">
    <property type="entry name" value="P-loop containing nucleoside triphosphate hydrolases"/>
    <property type="match status" value="1"/>
</dbReference>
<gene>
    <name evidence="2" type="ORF">CKO28_12955</name>
</gene>
<organism evidence="2 3">
    <name type="scientific">Rhodovibrio sodomensis</name>
    <dbReference type="NCBI Taxonomy" id="1088"/>
    <lineage>
        <taxon>Bacteria</taxon>
        <taxon>Pseudomonadati</taxon>
        <taxon>Pseudomonadota</taxon>
        <taxon>Alphaproteobacteria</taxon>
        <taxon>Rhodospirillales</taxon>
        <taxon>Rhodovibrionaceae</taxon>
        <taxon>Rhodovibrio</taxon>
    </lineage>
</organism>
<evidence type="ECO:0008006" key="4">
    <source>
        <dbReference type="Google" id="ProtNLM"/>
    </source>
</evidence>
<dbReference type="InterPro" id="IPR026634">
    <property type="entry name" value="TPST-like"/>
</dbReference>
<dbReference type="PANTHER" id="PTHR12788:SF10">
    <property type="entry name" value="PROTEIN-TYROSINE SULFOTRANSFERASE"/>
    <property type="match status" value="1"/>
</dbReference>
<dbReference type="Proteomes" id="UP001296873">
    <property type="component" value="Unassembled WGS sequence"/>
</dbReference>
<proteinExistence type="predicted"/>
<dbReference type="Pfam" id="PF13469">
    <property type="entry name" value="Sulfotransfer_3"/>
    <property type="match status" value="1"/>
</dbReference>
<evidence type="ECO:0000313" key="3">
    <source>
        <dbReference type="Proteomes" id="UP001296873"/>
    </source>
</evidence>
<dbReference type="RefSeq" id="WP_200341262.1">
    <property type="nucleotide sequence ID" value="NZ_NRRL01000034.1"/>
</dbReference>
<dbReference type="EMBL" id="NRRL01000034">
    <property type="protein sequence ID" value="MBK1668940.1"/>
    <property type="molecule type" value="Genomic_DNA"/>
</dbReference>
<dbReference type="Gene3D" id="3.40.50.300">
    <property type="entry name" value="P-loop containing nucleotide triphosphate hydrolases"/>
    <property type="match status" value="1"/>
</dbReference>
<sequence length="345" mass="39425">MTRSNLETPTNVDQSDGGSGIFLFGMERSGTTLLSMIVGSHPDIAVPLATTGLWYDVANRLAPGNELRSETDLQQLVADILEHDRIQRWDCTLRVDDVLPFCRSNDYASVVEAFHKAYAYANRKTLWGNIDIATLDQLHIANRWFPNARFVHIYRDARDVALSNQTMPYGAGNLAECADAWSRRLTINLRMGLIIGSARYRAIAYEDLVNNPREVLENLCVFLGVPFSESMLAYSDAAEAKVPEDRRWLWPNLTGPLDRSATHRWRTSMGTTKRVVVERYAGRLLRELGYDTYDQPPRRLSAELLDLAYFLDRGGRSKRWLGKLGLRRASTLERRWQNRKNTRRS</sequence>